<feature type="coiled-coil region" evidence="1">
    <location>
        <begin position="275"/>
        <end position="332"/>
    </location>
</feature>
<dbReference type="Proteomes" id="UP000315496">
    <property type="component" value="Chromosome 5"/>
</dbReference>
<feature type="region of interest" description="Disordered" evidence="2">
    <location>
        <begin position="537"/>
        <end position="559"/>
    </location>
</feature>
<dbReference type="EMBL" id="VDLU01000005">
    <property type="protein sequence ID" value="TNJ26541.1"/>
    <property type="molecule type" value="Genomic_DNA"/>
</dbReference>
<organism evidence="3 4">
    <name type="scientific">Giardia muris</name>
    <dbReference type="NCBI Taxonomy" id="5742"/>
    <lineage>
        <taxon>Eukaryota</taxon>
        <taxon>Metamonada</taxon>
        <taxon>Diplomonadida</taxon>
        <taxon>Hexamitidae</taxon>
        <taxon>Giardiinae</taxon>
        <taxon>Giardia</taxon>
    </lineage>
</organism>
<dbReference type="SMART" id="SM00248">
    <property type="entry name" value="ANK"/>
    <property type="match status" value="5"/>
</dbReference>
<dbReference type="AlphaFoldDB" id="A0A4Z1T2A1"/>
<evidence type="ECO:0000313" key="4">
    <source>
        <dbReference type="Proteomes" id="UP000315496"/>
    </source>
</evidence>
<gene>
    <name evidence="3" type="ORF">GMRT_10468</name>
</gene>
<dbReference type="OrthoDB" id="539213at2759"/>
<reference evidence="3 4" key="1">
    <citation type="submission" date="2019-05" db="EMBL/GenBank/DDBJ databases">
        <title>The compact genome of Giardia muris reveals important steps in the evolution of intestinal protozoan parasites.</title>
        <authorList>
            <person name="Xu F."/>
            <person name="Jimenez-Gonzalez A."/>
            <person name="Einarsson E."/>
            <person name="Astvaldsson A."/>
            <person name="Peirasmaki D."/>
            <person name="Eckmann L."/>
            <person name="Andersson J.O."/>
            <person name="Svard S.G."/>
            <person name="Jerlstrom-Hultqvist J."/>
        </authorList>
    </citation>
    <scope>NUCLEOTIDE SEQUENCE [LARGE SCALE GENOMIC DNA]</scope>
    <source>
        <strain evidence="3 4">Roberts-Thomson</strain>
    </source>
</reference>
<dbReference type="InterPro" id="IPR036770">
    <property type="entry name" value="Ankyrin_rpt-contain_sf"/>
</dbReference>
<keyword evidence="4" id="KW-1185">Reference proteome</keyword>
<feature type="region of interest" description="Disordered" evidence="2">
    <location>
        <begin position="657"/>
        <end position="683"/>
    </location>
</feature>
<feature type="region of interest" description="Disordered" evidence="2">
    <location>
        <begin position="406"/>
        <end position="457"/>
    </location>
</feature>
<name>A0A4Z1T2A1_GIAMU</name>
<dbReference type="PANTHER" id="PTHR24184:SF11">
    <property type="entry name" value="ANKYRIN REPEAT AND SOCS BOX CONTAINING 3"/>
    <property type="match status" value="1"/>
</dbReference>
<feature type="compositionally biased region" description="Pro residues" evidence="2">
    <location>
        <begin position="408"/>
        <end position="417"/>
    </location>
</feature>
<feature type="compositionally biased region" description="Basic and acidic residues" evidence="2">
    <location>
        <begin position="793"/>
        <end position="808"/>
    </location>
</feature>
<sequence length="831" mass="91440">MYLRSQDAWFRAIAARDYATVRENVAQFQRVANDEGETGLMLAVRARDLEMAHLLAPFEHSARNKAGLSAMMIAAMLDAAHICQKLAPYEAGLTTDAGLSALMLAAKYGALTALGVLIPFQKGRTDLCGRTALMYAAANGQKEAAQQLALREAHYRDNEGRSAADLARDQGYDEIASFLLSLEQSSLRAPSIQSERSGSVKIAHLRASRLSSFFEQRSTMRSDSSSFSTDGSLRTSSAFQRHDGSTYESGYGASRTSLPSNPSLSIDMFTVRRSLSAQHARIARENAQIDAQQREDLTTAINSRVNRLELKMNILVRANKELTAENERLRTQLGSEVSVGPVQGDMTRSSLLTPMDTALETLRSQNEGLRRELQDREREIARLAETEEEYRRQILFLQEKVSRLQPQTFPPLPPPLVPSFRSTISTGGSMRLSAQSDTDTSGSDSRRGTGSTTLPKSGFCDLTAESTCLERSECSHLVRTSAGEELDLSQDDMRRNLVSQQNEMARELQRLESVLGERNAELSQVRGLLTEALAASKDSGQETVTQTPNIPAHSLSGSPLLGDRRYQPPDDVQEALNILAGSHDVTLGERQSYVTQVQKELQRLGRSLADSRLSTGSAKRDSFSLSVCDVQTSCHPTPQNSELEMYKTRIRELEELVGKTRRRSDSLPSRGSIDEPDEYQRDVDKRDAVTETITERLLDIVHEKEGEILALQHCLDIASGRVDADPEVEAMLASSFKSATPILASIGSGRTLSTPTTMRMTLTEPGSLHASGNWDTIEPEGRSKTSGRASTLRHIEIAPRDAEHRDGTPKLPTKPLMCIHPNDSQGLSPHL</sequence>
<dbReference type="Gene3D" id="1.25.40.20">
    <property type="entry name" value="Ankyrin repeat-containing domain"/>
    <property type="match status" value="1"/>
</dbReference>
<dbReference type="VEuPathDB" id="GiardiaDB:GMRT_10468"/>
<feature type="region of interest" description="Disordered" evidence="2">
    <location>
        <begin position="763"/>
        <end position="831"/>
    </location>
</feature>
<protein>
    <submittedName>
        <fullName evidence="3">Ankyrin repeat protein 1</fullName>
    </submittedName>
</protein>
<feature type="compositionally biased region" description="Low complexity" evidence="2">
    <location>
        <begin position="436"/>
        <end position="453"/>
    </location>
</feature>
<dbReference type="PANTHER" id="PTHR24184">
    <property type="entry name" value="SI:CH211-189E2.2"/>
    <property type="match status" value="1"/>
</dbReference>
<dbReference type="InterPro" id="IPR002110">
    <property type="entry name" value="Ankyrin_rpt"/>
</dbReference>
<feature type="compositionally biased region" description="Polar residues" evidence="2">
    <location>
        <begin position="822"/>
        <end position="831"/>
    </location>
</feature>
<feature type="coiled-coil region" evidence="1">
    <location>
        <begin position="359"/>
        <end position="400"/>
    </location>
</feature>
<feature type="compositionally biased region" description="Low complexity" evidence="2">
    <location>
        <begin position="221"/>
        <end position="237"/>
    </location>
</feature>
<comment type="caution">
    <text evidence="3">The sequence shown here is derived from an EMBL/GenBank/DDBJ whole genome shotgun (WGS) entry which is preliminary data.</text>
</comment>
<accession>A0A4Z1T2A1</accession>
<keyword evidence="1" id="KW-0175">Coiled coil</keyword>
<evidence type="ECO:0000313" key="3">
    <source>
        <dbReference type="EMBL" id="TNJ26541.1"/>
    </source>
</evidence>
<dbReference type="Pfam" id="PF12796">
    <property type="entry name" value="Ank_2"/>
    <property type="match status" value="1"/>
</dbReference>
<feature type="compositionally biased region" description="Polar residues" evidence="2">
    <location>
        <begin position="420"/>
        <end position="435"/>
    </location>
</feature>
<evidence type="ECO:0000256" key="1">
    <source>
        <dbReference type="SAM" id="Coils"/>
    </source>
</evidence>
<dbReference type="SUPFAM" id="SSF48403">
    <property type="entry name" value="Ankyrin repeat"/>
    <property type="match status" value="1"/>
</dbReference>
<evidence type="ECO:0000256" key="2">
    <source>
        <dbReference type="SAM" id="MobiDB-lite"/>
    </source>
</evidence>
<feature type="region of interest" description="Disordered" evidence="2">
    <location>
        <begin position="221"/>
        <end position="258"/>
    </location>
</feature>
<proteinExistence type="predicted"/>